<dbReference type="PANTHER" id="PTHR33630:SF13">
    <property type="entry name" value="ACETYLXYLAN ESTERASE"/>
    <property type="match status" value="1"/>
</dbReference>
<dbReference type="Proteomes" id="UP001140453">
    <property type="component" value="Unassembled WGS sequence"/>
</dbReference>
<comment type="caution">
    <text evidence="4">The sequence shown here is derived from an EMBL/GenBank/DDBJ whole genome shotgun (WGS) entry which is preliminary data.</text>
</comment>
<evidence type="ECO:0000256" key="2">
    <source>
        <dbReference type="ARBA" id="ARBA00023157"/>
    </source>
</evidence>
<keyword evidence="1" id="KW-0378">Hydrolase</keyword>
<keyword evidence="2" id="KW-1015">Disulfide bond</keyword>
<dbReference type="InterPro" id="IPR000675">
    <property type="entry name" value="Cutinase/axe"/>
</dbReference>
<dbReference type="SUPFAM" id="SSF53474">
    <property type="entry name" value="alpha/beta-Hydrolases"/>
    <property type="match status" value="1"/>
</dbReference>
<organism evidence="4 5">
    <name type="scientific">Gnomoniopsis smithogilvyi</name>
    <dbReference type="NCBI Taxonomy" id="1191159"/>
    <lineage>
        <taxon>Eukaryota</taxon>
        <taxon>Fungi</taxon>
        <taxon>Dikarya</taxon>
        <taxon>Ascomycota</taxon>
        <taxon>Pezizomycotina</taxon>
        <taxon>Sordariomycetes</taxon>
        <taxon>Sordariomycetidae</taxon>
        <taxon>Diaporthales</taxon>
        <taxon>Gnomoniaceae</taxon>
        <taxon>Gnomoniopsis</taxon>
    </lineage>
</organism>
<keyword evidence="5" id="KW-1185">Reference proteome</keyword>
<dbReference type="AlphaFoldDB" id="A0A9W8YT35"/>
<gene>
    <name evidence="4" type="ORF">N0V93_004711</name>
</gene>
<dbReference type="SMART" id="SM01110">
    <property type="entry name" value="Cutinase"/>
    <property type="match status" value="1"/>
</dbReference>
<dbReference type="EMBL" id="JAPEVB010000003">
    <property type="protein sequence ID" value="KAJ4391096.1"/>
    <property type="molecule type" value="Genomic_DNA"/>
</dbReference>
<dbReference type="GO" id="GO:0052689">
    <property type="term" value="F:carboxylic ester hydrolase activity"/>
    <property type="evidence" value="ECO:0007669"/>
    <property type="project" value="UniProtKB-ARBA"/>
</dbReference>
<evidence type="ECO:0000313" key="4">
    <source>
        <dbReference type="EMBL" id="KAJ4391096.1"/>
    </source>
</evidence>
<dbReference type="InterPro" id="IPR029058">
    <property type="entry name" value="AB_hydrolase_fold"/>
</dbReference>
<evidence type="ECO:0000256" key="3">
    <source>
        <dbReference type="SAM" id="SignalP"/>
    </source>
</evidence>
<evidence type="ECO:0000313" key="5">
    <source>
        <dbReference type="Proteomes" id="UP001140453"/>
    </source>
</evidence>
<proteinExistence type="predicted"/>
<evidence type="ECO:0000256" key="1">
    <source>
        <dbReference type="ARBA" id="ARBA00022801"/>
    </source>
</evidence>
<name>A0A9W8YT35_9PEZI</name>
<dbReference type="Pfam" id="PF01083">
    <property type="entry name" value="Cutinase"/>
    <property type="match status" value="1"/>
</dbReference>
<dbReference type="Gene3D" id="3.40.50.1820">
    <property type="entry name" value="alpha/beta hydrolase"/>
    <property type="match status" value="1"/>
</dbReference>
<evidence type="ECO:0008006" key="6">
    <source>
        <dbReference type="Google" id="ProtNLM"/>
    </source>
</evidence>
<dbReference type="OrthoDB" id="6020543at2759"/>
<dbReference type="PANTHER" id="PTHR33630">
    <property type="entry name" value="CUTINASE RV1984C-RELATED-RELATED"/>
    <property type="match status" value="1"/>
</dbReference>
<keyword evidence="3" id="KW-0732">Signal</keyword>
<feature type="signal peptide" evidence="3">
    <location>
        <begin position="1"/>
        <end position="18"/>
    </location>
</feature>
<sequence>MKSFLLSLVLAIASPAAAQVAPQQPTNARPQELGVNTTCPAVMVLAARETTAPPGFGSAMTLVNLILQAFPGTSAAQSIEYPAAGGNNQQYAQSVTAGISAVLTQLAVFTAQCPNSKIVMHGYSQGAQIMDDAFCGGPDGSSLTTNNATLVPAATGQKVAALVFMGDPRHIGGEVFNRGNATAGGFAARPVGFSCPLYEARMVSFCDSPDPFCSNGTDMATHQGYGREYGQQALQFVMSRLNASTAISSNTSAPVFRYL</sequence>
<accession>A0A9W8YT35</accession>
<protein>
    <recommendedName>
        <fullName evidence="6">Cutinase</fullName>
    </recommendedName>
</protein>
<reference evidence="4" key="1">
    <citation type="submission" date="2022-10" db="EMBL/GenBank/DDBJ databases">
        <title>Tapping the CABI collections for fungal endophytes: first genome assemblies for Collariella, Neodidymelliopsis, Ascochyta clinopodiicola, Didymella pomorum, Didymosphaeria variabile, Neocosmospora piperis and Neocucurbitaria cava.</title>
        <authorList>
            <person name="Hill R."/>
        </authorList>
    </citation>
    <scope>NUCLEOTIDE SEQUENCE</scope>
    <source>
        <strain evidence="4">IMI 355082</strain>
    </source>
</reference>
<feature type="chain" id="PRO_5040855515" description="Cutinase" evidence="3">
    <location>
        <begin position="19"/>
        <end position="259"/>
    </location>
</feature>